<dbReference type="Pfam" id="PF18345">
    <property type="entry name" value="zf_CCCH_4"/>
    <property type="match status" value="1"/>
</dbReference>
<dbReference type="InterPro" id="IPR000571">
    <property type="entry name" value="Znf_CCCH"/>
</dbReference>
<accession>A0A060WRP0</accession>
<evidence type="ECO:0000256" key="2">
    <source>
        <dbReference type="ARBA" id="ARBA00022771"/>
    </source>
</evidence>
<evidence type="ECO:0000313" key="6">
    <source>
        <dbReference type="EMBL" id="CDQ69707.1"/>
    </source>
</evidence>
<gene>
    <name evidence="6" type="ORF">GSONMT00036742001</name>
</gene>
<keyword evidence="1 4" id="KW-0479">Metal-binding</keyword>
<dbReference type="Gene3D" id="1.20.120.1350">
    <property type="entry name" value="Pneumovirus matrix protein 2 (M2), zinc-binding domain"/>
    <property type="match status" value="1"/>
</dbReference>
<organism evidence="6 7">
    <name type="scientific">Oncorhynchus mykiss</name>
    <name type="common">Rainbow trout</name>
    <name type="synonym">Salmo gairdneri</name>
    <dbReference type="NCBI Taxonomy" id="8022"/>
    <lineage>
        <taxon>Eukaryota</taxon>
        <taxon>Metazoa</taxon>
        <taxon>Chordata</taxon>
        <taxon>Craniata</taxon>
        <taxon>Vertebrata</taxon>
        <taxon>Euteleostomi</taxon>
        <taxon>Actinopterygii</taxon>
        <taxon>Neopterygii</taxon>
        <taxon>Teleostei</taxon>
        <taxon>Protacanthopterygii</taxon>
        <taxon>Salmoniformes</taxon>
        <taxon>Salmonidae</taxon>
        <taxon>Salmoninae</taxon>
        <taxon>Oncorhynchus</taxon>
    </lineage>
</organism>
<dbReference type="STRING" id="8022.A0A060WRP0"/>
<dbReference type="AlphaFoldDB" id="A0A060WRP0"/>
<proteinExistence type="predicted"/>
<dbReference type="SMART" id="SM00356">
    <property type="entry name" value="ZnF_C3H1"/>
    <property type="match status" value="1"/>
</dbReference>
<evidence type="ECO:0000313" key="7">
    <source>
        <dbReference type="Proteomes" id="UP000193380"/>
    </source>
</evidence>
<dbReference type="InterPro" id="IPR036855">
    <property type="entry name" value="Znf_CCCH_sf"/>
</dbReference>
<protein>
    <recommendedName>
        <fullName evidence="5">C3H1-type domain-containing protein</fullName>
    </recommendedName>
</protein>
<dbReference type="SUPFAM" id="SSF90229">
    <property type="entry name" value="CCCH zinc finger"/>
    <property type="match status" value="1"/>
</dbReference>
<evidence type="ECO:0000259" key="5">
    <source>
        <dbReference type="PROSITE" id="PS50103"/>
    </source>
</evidence>
<keyword evidence="3 4" id="KW-0862">Zinc</keyword>
<dbReference type="PROSITE" id="PS50103">
    <property type="entry name" value="ZF_C3H1"/>
    <property type="match status" value="1"/>
</dbReference>
<keyword evidence="2 4" id="KW-0863">Zinc-finger</keyword>
<sequence>MFKFTYFTVNTVTGLTIFIETPTYFGVDCQLEHALDVNYSINEVCKFYVQGSCSKGESCIYMHNILSQLILNVPYVVVATGWVRGGK</sequence>
<dbReference type="Proteomes" id="UP000193380">
    <property type="component" value="Unassembled WGS sequence"/>
</dbReference>
<feature type="domain" description="C3H1-type" evidence="5">
    <location>
        <begin position="44"/>
        <end position="66"/>
    </location>
</feature>
<name>A0A060WRP0_ONCMY</name>
<reference evidence="6" key="1">
    <citation type="journal article" date="2014" name="Nat. Commun.">
        <title>The rainbow trout genome provides novel insights into evolution after whole-genome duplication in vertebrates.</title>
        <authorList>
            <person name="Berthelot C."/>
            <person name="Brunet F."/>
            <person name="Chalopin D."/>
            <person name="Juanchich A."/>
            <person name="Bernard M."/>
            <person name="Noel B."/>
            <person name="Bento P."/>
            <person name="Da Silva C."/>
            <person name="Labadie K."/>
            <person name="Alberti A."/>
            <person name="Aury J.M."/>
            <person name="Louis A."/>
            <person name="Dehais P."/>
            <person name="Bardou P."/>
            <person name="Montfort J."/>
            <person name="Klopp C."/>
            <person name="Cabau C."/>
            <person name="Gaspin C."/>
            <person name="Thorgaard G.H."/>
            <person name="Boussaha M."/>
            <person name="Quillet E."/>
            <person name="Guyomard R."/>
            <person name="Galiana D."/>
            <person name="Bobe J."/>
            <person name="Volff J.N."/>
            <person name="Genet C."/>
            <person name="Wincker P."/>
            <person name="Jaillon O."/>
            <person name="Roest Crollius H."/>
            <person name="Guiguen Y."/>
        </authorList>
    </citation>
    <scope>NUCLEOTIDE SEQUENCE [LARGE SCALE GENOMIC DNA]</scope>
</reference>
<dbReference type="PaxDb" id="8022-A0A060WRP0"/>
<reference evidence="6" key="2">
    <citation type="submission" date="2014-03" db="EMBL/GenBank/DDBJ databases">
        <authorList>
            <person name="Genoscope - CEA"/>
        </authorList>
    </citation>
    <scope>NUCLEOTIDE SEQUENCE</scope>
</reference>
<feature type="zinc finger region" description="C3H1-type" evidence="4">
    <location>
        <begin position="44"/>
        <end position="66"/>
    </location>
</feature>
<dbReference type="EMBL" id="FR904680">
    <property type="protein sequence ID" value="CDQ69707.1"/>
    <property type="molecule type" value="Genomic_DNA"/>
</dbReference>
<evidence type="ECO:0000256" key="3">
    <source>
        <dbReference type="ARBA" id="ARBA00022833"/>
    </source>
</evidence>
<evidence type="ECO:0000256" key="1">
    <source>
        <dbReference type="ARBA" id="ARBA00022723"/>
    </source>
</evidence>
<dbReference type="GO" id="GO:0008270">
    <property type="term" value="F:zinc ion binding"/>
    <property type="evidence" value="ECO:0007669"/>
    <property type="project" value="UniProtKB-KW"/>
</dbReference>
<evidence type="ECO:0000256" key="4">
    <source>
        <dbReference type="PROSITE-ProRule" id="PRU00723"/>
    </source>
</evidence>